<protein>
    <submittedName>
        <fullName evidence="6">Group 1 truncated hemoglobin</fullName>
    </submittedName>
</protein>
<name>A0ABV1M302_9NEIS</name>
<evidence type="ECO:0000256" key="5">
    <source>
        <dbReference type="ARBA" id="ARBA00023004"/>
    </source>
</evidence>
<dbReference type="PROSITE" id="PS01213">
    <property type="entry name" value="GLOBIN_FAM_2"/>
    <property type="match status" value="1"/>
</dbReference>
<evidence type="ECO:0000313" key="7">
    <source>
        <dbReference type="Proteomes" id="UP001433638"/>
    </source>
</evidence>
<dbReference type="Gene3D" id="1.10.490.10">
    <property type="entry name" value="Globins"/>
    <property type="match status" value="1"/>
</dbReference>
<dbReference type="EMBL" id="JBEFLD010000002">
    <property type="protein sequence ID" value="MEQ6289985.1"/>
    <property type="molecule type" value="Genomic_DNA"/>
</dbReference>
<evidence type="ECO:0000256" key="4">
    <source>
        <dbReference type="ARBA" id="ARBA00022723"/>
    </source>
</evidence>
<reference evidence="6" key="1">
    <citation type="submission" date="2024-06" db="EMBL/GenBank/DDBJ databases">
        <title>Genome sequence of Vogesella sp. MAHUQ-64.</title>
        <authorList>
            <person name="Huq M.A."/>
        </authorList>
    </citation>
    <scope>NUCLEOTIDE SEQUENCE</scope>
    <source>
        <strain evidence="6">MAHUQ-64</strain>
    </source>
</reference>
<dbReference type="SUPFAM" id="SSF46458">
    <property type="entry name" value="Globin-like"/>
    <property type="match status" value="1"/>
</dbReference>
<dbReference type="Proteomes" id="UP001433638">
    <property type="component" value="Unassembled WGS sequence"/>
</dbReference>
<evidence type="ECO:0000313" key="6">
    <source>
        <dbReference type="EMBL" id="MEQ6289985.1"/>
    </source>
</evidence>
<gene>
    <name evidence="6" type="ORF">ABNW52_05070</name>
</gene>
<dbReference type="InterPro" id="IPR001486">
    <property type="entry name" value="Hemoglobin_trunc"/>
</dbReference>
<keyword evidence="3" id="KW-0349">Heme</keyword>
<evidence type="ECO:0000256" key="3">
    <source>
        <dbReference type="ARBA" id="ARBA00022617"/>
    </source>
</evidence>
<keyword evidence="2" id="KW-0813">Transport</keyword>
<keyword evidence="5" id="KW-0408">Iron</keyword>
<comment type="cofactor">
    <cofactor evidence="1">
        <name>heme</name>
        <dbReference type="ChEBI" id="CHEBI:30413"/>
    </cofactor>
</comment>
<dbReference type="InterPro" id="IPR009050">
    <property type="entry name" value="Globin-like_sf"/>
</dbReference>
<accession>A0ABV1M302</accession>
<proteinExistence type="predicted"/>
<dbReference type="InterPro" id="IPR019795">
    <property type="entry name" value="Globin_bac-like_CS"/>
</dbReference>
<dbReference type="Pfam" id="PF01152">
    <property type="entry name" value="Bac_globin"/>
    <property type="match status" value="1"/>
</dbReference>
<dbReference type="CDD" id="cd00454">
    <property type="entry name" value="TrHb1_N"/>
    <property type="match status" value="1"/>
</dbReference>
<keyword evidence="7" id="KW-1185">Reference proteome</keyword>
<dbReference type="RefSeq" id="WP_349584890.1">
    <property type="nucleotide sequence ID" value="NZ_JBEFLD010000002.1"/>
</dbReference>
<comment type="caution">
    <text evidence="6">The sequence shown here is derived from an EMBL/GenBank/DDBJ whole genome shotgun (WGS) entry which is preliminary data.</text>
</comment>
<evidence type="ECO:0000256" key="1">
    <source>
        <dbReference type="ARBA" id="ARBA00001971"/>
    </source>
</evidence>
<keyword evidence="4" id="KW-0479">Metal-binding</keyword>
<organism evidence="6 7">
    <name type="scientific">Vogesella oryzagri</name>
    <dbReference type="NCBI Taxonomy" id="3160864"/>
    <lineage>
        <taxon>Bacteria</taxon>
        <taxon>Pseudomonadati</taxon>
        <taxon>Pseudomonadota</taxon>
        <taxon>Betaproteobacteria</taxon>
        <taxon>Neisseriales</taxon>
        <taxon>Chromobacteriaceae</taxon>
        <taxon>Vogesella</taxon>
    </lineage>
</organism>
<dbReference type="InterPro" id="IPR012292">
    <property type="entry name" value="Globin/Proto"/>
</dbReference>
<sequence>MSSLYERLGAADGIRRIVDDVIANHLLNPVVSVRFRHVKDLPHLKEMAFQFFCMGSGGPQSYQGKDMRSAHQGMNISEQEYLAVMDDIVAALHKHGVDDSSCNEVVAILYALKGEVIRV</sequence>
<evidence type="ECO:0000256" key="2">
    <source>
        <dbReference type="ARBA" id="ARBA00022448"/>
    </source>
</evidence>